<proteinExistence type="inferred from homology"/>
<dbReference type="PANTHER" id="PTHR28200">
    <property type="entry name" value="DASH COMPLEX SUBUNIT ASK1"/>
    <property type="match status" value="1"/>
</dbReference>
<keyword evidence="18" id="KW-1185">Reference proteome</keyword>
<dbReference type="GO" id="GO:0044732">
    <property type="term" value="C:mitotic spindle pole body"/>
    <property type="evidence" value="ECO:0007669"/>
    <property type="project" value="TreeGrafter"/>
</dbReference>
<dbReference type="EMBL" id="JARTCD010000004">
    <property type="protein sequence ID" value="KAJ8662641.1"/>
    <property type="molecule type" value="Genomic_DNA"/>
</dbReference>
<evidence type="ECO:0000256" key="16">
    <source>
        <dbReference type="SAM" id="MobiDB-lite"/>
    </source>
</evidence>
<evidence type="ECO:0000256" key="5">
    <source>
        <dbReference type="ARBA" id="ARBA00014520"/>
    </source>
</evidence>
<feature type="compositionally biased region" description="Low complexity" evidence="16">
    <location>
        <begin position="132"/>
        <end position="144"/>
    </location>
</feature>
<keyword evidence="8" id="KW-0132">Cell division</keyword>
<keyword evidence="7" id="KW-0963">Cytoplasm</keyword>
<dbReference type="GO" id="GO:0042729">
    <property type="term" value="C:DASH complex"/>
    <property type="evidence" value="ECO:0007669"/>
    <property type="project" value="InterPro"/>
</dbReference>
<dbReference type="Proteomes" id="UP001234581">
    <property type="component" value="Unassembled WGS sequence"/>
</dbReference>
<sequence>MTSIPDEEELNTQLEAVQQKITLTLQHIDQNFVRCNQIVSGEILPEVEQFAETIRSIREGYQIWVWFLEQFERPINSTSRPPFPSVASTSSRIASSVSRSPWRRLQNELTRTTTSIPNNLPDRPPTQTAGPFSSFLSDSSLSASMPHRRFSPPHTMPFGPSPETLLKTPARQAARMMVDHLMYTQNAQSTPSDKETRDDDLPAGQATTTTAAAAAQDKRGGDGDDNDHGDDSFNDNIPAVDFQTFANRRREAFRNMVPEQELPRLYDHGLQSPSRKRSHDNNNNHQSPLASTPIAEQVMADYQNYLRPTSPTPSDMSGLNSQTGLITVTTTEGGVAAAAAAATGAGGGGGAGEGGVRREDEEGPRPFRLQDFRRTFQIPPGSTKLTHVYNVFYQRQGQALSMDDLRNLIPDYDRATLNLLVGSLTRKKYLKKMESGMSWTLRV</sequence>
<feature type="compositionally biased region" description="Low complexity" evidence="16">
    <location>
        <begin position="203"/>
        <end position="215"/>
    </location>
</feature>
<dbReference type="PANTHER" id="PTHR28200:SF1">
    <property type="entry name" value="DASH COMPLEX SUBUNIT ASK1"/>
    <property type="match status" value="1"/>
</dbReference>
<evidence type="ECO:0000256" key="14">
    <source>
        <dbReference type="ARBA" id="ARBA00023306"/>
    </source>
</evidence>
<evidence type="ECO:0000256" key="1">
    <source>
        <dbReference type="ARBA" id="ARBA00004123"/>
    </source>
</evidence>
<keyword evidence="6" id="KW-0158">Chromosome</keyword>
<dbReference type="GO" id="GO:0072686">
    <property type="term" value="C:mitotic spindle"/>
    <property type="evidence" value="ECO:0007669"/>
    <property type="project" value="InterPro"/>
</dbReference>
<keyword evidence="10" id="KW-0498">Mitosis</keyword>
<feature type="compositionally biased region" description="Polar residues" evidence="16">
    <location>
        <begin position="281"/>
        <end position="290"/>
    </location>
</feature>
<dbReference type="AlphaFoldDB" id="A0AAD7VCJ1"/>
<evidence type="ECO:0000313" key="17">
    <source>
        <dbReference type="EMBL" id="KAJ8662641.1"/>
    </source>
</evidence>
<comment type="caution">
    <text evidence="17">The sequence shown here is derived from an EMBL/GenBank/DDBJ whole genome shotgun (WGS) entry which is preliminary data.</text>
</comment>
<feature type="region of interest" description="Disordered" evidence="16">
    <location>
        <begin position="342"/>
        <end position="367"/>
    </location>
</feature>
<evidence type="ECO:0000256" key="7">
    <source>
        <dbReference type="ARBA" id="ARBA00022490"/>
    </source>
</evidence>
<evidence type="ECO:0000256" key="15">
    <source>
        <dbReference type="ARBA" id="ARBA00023328"/>
    </source>
</evidence>
<dbReference type="GO" id="GO:0005874">
    <property type="term" value="C:microtubule"/>
    <property type="evidence" value="ECO:0007669"/>
    <property type="project" value="UniProtKB-KW"/>
</dbReference>
<reference evidence="17 18" key="1">
    <citation type="submission" date="2023-03" db="EMBL/GenBank/DDBJ databases">
        <title>Genome sequence of Lichtheimia ornata CBS 291.66.</title>
        <authorList>
            <person name="Mohabir J.T."/>
            <person name="Shea T.P."/>
            <person name="Kurbessoian T."/>
            <person name="Berby B."/>
            <person name="Fontaine J."/>
            <person name="Livny J."/>
            <person name="Gnirke A."/>
            <person name="Stajich J.E."/>
            <person name="Cuomo C.A."/>
        </authorList>
    </citation>
    <scope>NUCLEOTIDE SEQUENCE [LARGE SCALE GENOMIC DNA]</scope>
    <source>
        <strain evidence="17">CBS 291.66</strain>
    </source>
</reference>
<comment type="similarity">
    <text evidence="4">Belongs to the DASH complex ASK1 family.</text>
</comment>
<evidence type="ECO:0000256" key="10">
    <source>
        <dbReference type="ARBA" id="ARBA00022776"/>
    </source>
</evidence>
<evidence type="ECO:0000256" key="9">
    <source>
        <dbReference type="ARBA" id="ARBA00022701"/>
    </source>
</evidence>
<dbReference type="Pfam" id="PF08655">
    <property type="entry name" value="DASH_Ask1"/>
    <property type="match status" value="1"/>
</dbReference>
<accession>A0AAD7VCJ1</accession>
<evidence type="ECO:0000256" key="3">
    <source>
        <dbReference type="ARBA" id="ARBA00004629"/>
    </source>
</evidence>
<evidence type="ECO:0000256" key="4">
    <source>
        <dbReference type="ARBA" id="ARBA00010731"/>
    </source>
</evidence>
<evidence type="ECO:0000256" key="6">
    <source>
        <dbReference type="ARBA" id="ARBA00022454"/>
    </source>
</evidence>
<evidence type="ECO:0000256" key="11">
    <source>
        <dbReference type="ARBA" id="ARBA00022838"/>
    </source>
</evidence>
<dbReference type="InterPro" id="IPR013964">
    <property type="entry name" value="DASH_Ask1"/>
</dbReference>
<evidence type="ECO:0000256" key="12">
    <source>
        <dbReference type="ARBA" id="ARBA00023212"/>
    </source>
</evidence>
<keyword evidence="12" id="KW-0206">Cytoskeleton</keyword>
<keyword evidence="15" id="KW-0137">Centromere</keyword>
<evidence type="ECO:0000256" key="2">
    <source>
        <dbReference type="ARBA" id="ARBA00004186"/>
    </source>
</evidence>
<keyword evidence="14" id="KW-0131">Cell cycle</keyword>
<keyword evidence="9" id="KW-0493">Microtubule</keyword>
<dbReference type="GO" id="GO:0008608">
    <property type="term" value="P:attachment of spindle microtubules to kinetochore"/>
    <property type="evidence" value="ECO:0007669"/>
    <property type="project" value="InterPro"/>
</dbReference>
<keyword evidence="11" id="KW-0995">Kinetochore</keyword>
<dbReference type="RefSeq" id="XP_058347554.1">
    <property type="nucleotide sequence ID" value="XM_058481697.1"/>
</dbReference>
<keyword evidence="13" id="KW-0539">Nucleus</keyword>
<evidence type="ECO:0000256" key="13">
    <source>
        <dbReference type="ARBA" id="ARBA00023242"/>
    </source>
</evidence>
<feature type="region of interest" description="Disordered" evidence="16">
    <location>
        <begin position="255"/>
        <end position="290"/>
    </location>
</feature>
<protein>
    <recommendedName>
        <fullName evidence="5">DASH complex subunit ASK1</fullName>
    </recommendedName>
</protein>
<feature type="region of interest" description="Disordered" evidence="16">
    <location>
        <begin position="185"/>
        <end position="238"/>
    </location>
</feature>
<evidence type="ECO:0000256" key="8">
    <source>
        <dbReference type="ARBA" id="ARBA00022618"/>
    </source>
</evidence>
<dbReference type="GO" id="GO:0051301">
    <property type="term" value="P:cell division"/>
    <property type="evidence" value="ECO:0007669"/>
    <property type="project" value="UniProtKB-KW"/>
</dbReference>
<evidence type="ECO:0000313" key="18">
    <source>
        <dbReference type="Proteomes" id="UP001234581"/>
    </source>
</evidence>
<feature type="region of interest" description="Disordered" evidence="16">
    <location>
        <begin position="112"/>
        <end position="165"/>
    </location>
</feature>
<organism evidence="17 18">
    <name type="scientific">Lichtheimia ornata</name>
    <dbReference type="NCBI Taxonomy" id="688661"/>
    <lineage>
        <taxon>Eukaryota</taxon>
        <taxon>Fungi</taxon>
        <taxon>Fungi incertae sedis</taxon>
        <taxon>Mucoromycota</taxon>
        <taxon>Mucoromycotina</taxon>
        <taxon>Mucoromycetes</taxon>
        <taxon>Mucorales</taxon>
        <taxon>Lichtheimiaceae</taxon>
        <taxon>Lichtheimia</taxon>
    </lineage>
</organism>
<feature type="compositionally biased region" description="Gly residues" evidence="16">
    <location>
        <begin position="344"/>
        <end position="354"/>
    </location>
</feature>
<gene>
    <name evidence="17" type="ORF">O0I10_001604</name>
</gene>
<dbReference type="GeneID" id="83209022"/>
<comment type="subcellular location">
    <subcellularLocation>
        <location evidence="3">Chromosome</location>
        <location evidence="3">Centromere</location>
        <location evidence="3">Kinetochore</location>
    </subcellularLocation>
    <subcellularLocation>
        <location evidence="2">Cytoplasm</location>
        <location evidence="2">Cytoskeleton</location>
        <location evidence="2">Spindle</location>
    </subcellularLocation>
    <subcellularLocation>
        <location evidence="1">Nucleus</location>
    </subcellularLocation>
</comment>
<feature type="compositionally biased region" description="Basic and acidic residues" evidence="16">
    <location>
        <begin position="355"/>
        <end position="367"/>
    </location>
</feature>
<name>A0AAD7VCJ1_9FUNG</name>